<keyword evidence="3" id="KW-0723">Serine/threonine-protein kinase</keyword>
<feature type="domain" description="Protein kinase" evidence="11">
    <location>
        <begin position="352"/>
        <end position="605"/>
    </location>
</feature>
<evidence type="ECO:0000259" key="11">
    <source>
        <dbReference type="PROSITE" id="PS50011"/>
    </source>
</evidence>
<keyword evidence="4" id="KW-0808">Transferase</keyword>
<dbReference type="EMBL" id="CM008049">
    <property type="protein sequence ID" value="PAN22295.1"/>
    <property type="molecule type" value="Genomic_DNA"/>
</dbReference>
<dbReference type="SUPFAM" id="SSF55021">
    <property type="entry name" value="ACT-like"/>
    <property type="match status" value="1"/>
</dbReference>
<dbReference type="SMART" id="SM00220">
    <property type="entry name" value="S_TKc"/>
    <property type="match status" value="1"/>
</dbReference>
<dbReference type="Gene3D" id="3.30.200.20">
    <property type="entry name" value="Phosphorylase Kinase, domain 1"/>
    <property type="match status" value="1"/>
</dbReference>
<keyword evidence="6" id="KW-0418">Kinase</keyword>
<keyword evidence="5" id="KW-0547">Nucleotide-binding</keyword>
<evidence type="ECO:0000256" key="6">
    <source>
        <dbReference type="ARBA" id="ARBA00022777"/>
    </source>
</evidence>
<dbReference type="Gramene" id="PAN22295">
    <property type="protein sequence ID" value="PAN22295"/>
    <property type="gene ID" value="PAHAL_4G010100"/>
</dbReference>
<dbReference type="AlphaFoldDB" id="A0A2S3HG68"/>
<dbReference type="EC" id="2.7.11.1" evidence="2"/>
<dbReference type="InterPro" id="IPR045865">
    <property type="entry name" value="ACT-like_dom_sf"/>
</dbReference>
<evidence type="ECO:0000256" key="4">
    <source>
        <dbReference type="ARBA" id="ARBA00022679"/>
    </source>
</evidence>
<comment type="catalytic activity">
    <reaction evidence="8">
        <text>L-threonyl-[protein] + ATP = O-phospho-L-threonyl-[protein] + ADP + H(+)</text>
        <dbReference type="Rhea" id="RHEA:46608"/>
        <dbReference type="Rhea" id="RHEA-COMP:11060"/>
        <dbReference type="Rhea" id="RHEA-COMP:11605"/>
        <dbReference type="ChEBI" id="CHEBI:15378"/>
        <dbReference type="ChEBI" id="CHEBI:30013"/>
        <dbReference type="ChEBI" id="CHEBI:30616"/>
        <dbReference type="ChEBI" id="CHEBI:61977"/>
        <dbReference type="ChEBI" id="CHEBI:456216"/>
        <dbReference type="EC" id="2.7.11.1"/>
    </reaction>
</comment>
<feature type="domain" description="ACT" evidence="12">
    <location>
        <begin position="238"/>
        <end position="317"/>
    </location>
</feature>
<evidence type="ECO:0000256" key="10">
    <source>
        <dbReference type="SAM" id="MobiDB-lite"/>
    </source>
</evidence>
<evidence type="ECO:0000256" key="1">
    <source>
        <dbReference type="ARBA" id="ARBA00010507"/>
    </source>
</evidence>
<dbReference type="Pfam" id="PF07714">
    <property type="entry name" value="PK_Tyr_Ser-Thr"/>
    <property type="match status" value="1"/>
</dbReference>
<evidence type="ECO:0000256" key="7">
    <source>
        <dbReference type="ARBA" id="ARBA00022840"/>
    </source>
</evidence>
<evidence type="ECO:0000256" key="2">
    <source>
        <dbReference type="ARBA" id="ARBA00012513"/>
    </source>
</evidence>
<dbReference type="InterPro" id="IPR011009">
    <property type="entry name" value="Kinase-like_dom_sf"/>
</dbReference>
<dbReference type="PROSITE" id="PS51671">
    <property type="entry name" value="ACT"/>
    <property type="match status" value="1"/>
</dbReference>
<sequence>MHAVVVVTQPFWPPNQMLVSGRGAGYPVGDAARAERRRTAVSIYDDNQCEGESESEIPAAVAHISPSTSRVPMEGDRVRPQPQQRPGSERTRLGVYHDVLRRLRGAATPEALAPDFADRLWTHFHRFSVRYALDVNAERAEDVLVHMQLLDRAKHSENQPAFSVRVVQVPVPPELDATEHDSSEPNSMEEGASATSRKLNVHPEPIFGSSQNLKALVREASSRNLLDDGDAVLRPMHEITFASKDRPKGLTQLSALLGQLNLDIKEVHALSTNDGYFLDIFIVVGWDHKETLQLEEALEKEVHNYKAQMHSTSSCWPPELAGKQCPKNSQEGSHVEIPKDNTDEWEINFKALAFQDKVASGTYGDLYRGTYFGEDVAIKVLKSDRLNENMEKEFAHEVYIMRKIRHKNIVRFLGACTKPKTLCIVTEFMKNGSVYDFLHKRKGSFKLSSLLKAAVDISKGMDYLHQNRIIHRDLKSANLLMDEHELIKVADFGVARVKAESGVMTAETGTYRWMAPEVIEHKPYDSKADVFSFGIVLWELLTGKIPYEFLTPLQAAIGVVQEGLRPVIPRGTNPKLAQLLEKCWQQNPINRPDFTEILQTLNEIAEEVPMDPNKPHKEKEKGGSFFSFGKGH</sequence>
<dbReference type="Gene3D" id="1.10.510.10">
    <property type="entry name" value="Transferase(Phosphotransferase) domain 1"/>
    <property type="match status" value="1"/>
</dbReference>
<evidence type="ECO:0000313" key="13">
    <source>
        <dbReference type="EMBL" id="PAN22295.1"/>
    </source>
</evidence>
<dbReference type="PANTHER" id="PTHR44329">
    <property type="entry name" value="SERINE/THREONINE-PROTEIN KINASE TNNI3K-RELATED"/>
    <property type="match status" value="1"/>
</dbReference>
<evidence type="ECO:0000256" key="3">
    <source>
        <dbReference type="ARBA" id="ARBA00022527"/>
    </source>
</evidence>
<dbReference type="CDD" id="cd04928">
    <property type="entry name" value="ACT_TyrKc"/>
    <property type="match status" value="1"/>
</dbReference>
<feature type="compositionally biased region" description="Low complexity" evidence="10">
    <location>
        <begin position="623"/>
        <end position="632"/>
    </location>
</feature>
<name>A0A2S3HG68_9POAL</name>
<dbReference type="InterPro" id="IPR000719">
    <property type="entry name" value="Prot_kinase_dom"/>
</dbReference>
<evidence type="ECO:0000256" key="9">
    <source>
        <dbReference type="ARBA" id="ARBA00048679"/>
    </source>
</evidence>
<dbReference type="FunFam" id="3.30.200.20:FF:000060">
    <property type="entry name" value="Serine/threonine-protein kinase isoform 1"/>
    <property type="match status" value="1"/>
</dbReference>
<organism evidence="13">
    <name type="scientific">Panicum hallii</name>
    <dbReference type="NCBI Taxonomy" id="206008"/>
    <lineage>
        <taxon>Eukaryota</taxon>
        <taxon>Viridiplantae</taxon>
        <taxon>Streptophyta</taxon>
        <taxon>Embryophyta</taxon>
        <taxon>Tracheophyta</taxon>
        <taxon>Spermatophyta</taxon>
        <taxon>Magnoliopsida</taxon>
        <taxon>Liliopsida</taxon>
        <taxon>Poales</taxon>
        <taxon>Poaceae</taxon>
        <taxon>PACMAD clade</taxon>
        <taxon>Panicoideae</taxon>
        <taxon>Panicodae</taxon>
        <taxon>Paniceae</taxon>
        <taxon>Panicinae</taxon>
        <taxon>Panicum</taxon>
        <taxon>Panicum sect. Panicum</taxon>
    </lineage>
</organism>
<dbReference type="PRINTS" id="PR00109">
    <property type="entry name" value="TYRKINASE"/>
</dbReference>
<dbReference type="InterPro" id="IPR051681">
    <property type="entry name" value="Ser/Thr_Kinases-Pseudokinases"/>
</dbReference>
<evidence type="ECO:0000256" key="8">
    <source>
        <dbReference type="ARBA" id="ARBA00047899"/>
    </source>
</evidence>
<keyword evidence="7" id="KW-0067">ATP-binding</keyword>
<dbReference type="Proteomes" id="UP000243499">
    <property type="component" value="Chromosome 4"/>
</dbReference>
<reference evidence="13" key="1">
    <citation type="submission" date="2018-04" db="EMBL/GenBank/DDBJ databases">
        <title>WGS assembly of Panicum hallii.</title>
        <authorList>
            <person name="Lovell J."/>
            <person name="Jenkins J."/>
            <person name="Lowry D."/>
            <person name="Mamidi S."/>
            <person name="Sreedasyam A."/>
            <person name="Weng X."/>
            <person name="Barry K."/>
            <person name="Bonette J."/>
            <person name="Campitelli B."/>
            <person name="Daum C."/>
            <person name="Gordon S."/>
            <person name="Gould B."/>
            <person name="Lipzen A."/>
            <person name="Macqueen A."/>
            <person name="Palacio-Mejia J."/>
            <person name="Plott C."/>
            <person name="Shakirov E."/>
            <person name="Shu S."/>
            <person name="Yoshinaga Y."/>
            <person name="Zane M."/>
            <person name="Rokhsar D."/>
            <person name="Grimwood J."/>
            <person name="Schmutz J."/>
            <person name="Juenger T."/>
        </authorList>
    </citation>
    <scope>NUCLEOTIDE SEQUENCE [LARGE SCALE GENOMIC DNA]</scope>
    <source>
        <strain evidence="13">FIL2</strain>
    </source>
</reference>
<dbReference type="PROSITE" id="PS50011">
    <property type="entry name" value="PROTEIN_KINASE_DOM"/>
    <property type="match status" value="1"/>
</dbReference>
<dbReference type="InterPro" id="IPR002912">
    <property type="entry name" value="ACT_dom"/>
</dbReference>
<dbReference type="SUPFAM" id="SSF56112">
    <property type="entry name" value="Protein kinase-like (PK-like)"/>
    <property type="match status" value="1"/>
</dbReference>
<dbReference type="InterPro" id="IPR008271">
    <property type="entry name" value="Ser/Thr_kinase_AS"/>
</dbReference>
<feature type="region of interest" description="Disordered" evidence="10">
    <location>
        <begin position="609"/>
        <end position="632"/>
    </location>
</feature>
<feature type="region of interest" description="Disordered" evidence="10">
    <location>
        <begin position="175"/>
        <end position="206"/>
    </location>
</feature>
<gene>
    <name evidence="13" type="ORF">PAHAL_4G010100</name>
</gene>
<comment type="catalytic activity">
    <reaction evidence="9">
        <text>L-seryl-[protein] + ATP = O-phospho-L-seryl-[protein] + ADP + H(+)</text>
        <dbReference type="Rhea" id="RHEA:17989"/>
        <dbReference type="Rhea" id="RHEA-COMP:9863"/>
        <dbReference type="Rhea" id="RHEA-COMP:11604"/>
        <dbReference type="ChEBI" id="CHEBI:15378"/>
        <dbReference type="ChEBI" id="CHEBI:29999"/>
        <dbReference type="ChEBI" id="CHEBI:30616"/>
        <dbReference type="ChEBI" id="CHEBI:83421"/>
        <dbReference type="ChEBI" id="CHEBI:456216"/>
        <dbReference type="EC" id="2.7.11.1"/>
    </reaction>
</comment>
<dbReference type="PROSITE" id="PS00108">
    <property type="entry name" value="PROTEIN_KINASE_ST"/>
    <property type="match status" value="1"/>
</dbReference>
<evidence type="ECO:0000259" key="12">
    <source>
        <dbReference type="PROSITE" id="PS51671"/>
    </source>
</evidence>
<accession>A0A2S3HG68</accession>
<feature type="compositionally biased region" description="Basic and acidic residues" evidence="10">
    <location>
        <begin position="613"/>
        <end position="622"/>
    </location>
</feature>
<dbReference type="CDD" id="cd13999">
    <property type="entry name" value="STKc_MAP3K-like"/>
    <property type="match status" value="1"/>
</dbReference>
<dbReference type="GO" id="GO:0004674">
    <property type="term" value="F:protein serine/threonine kinase activity"/>
    <property type="evidence" value="ECO:0007669"/>
    <property type="project" value="UniProtKB-KW"/>
</dbReference>
<protein>
    <recommendedName>
        <fullName evidence="2">non-specific serine/threonine protein kinase</fullName>
        <ecNumber evidence="2">2.7.11.1</ecNumber>
    </recommendedName>
</protein>
<evidence type="ECO:0000256" key="5">
    <source>
        <dbReference type="ARBA" id="ARBA00022741"/>
    </source>
</evidence>
<proteinExistence type="inferred from homology"/>
<comment type="similarity">
    <text evidence="1">Belongs to the protein kinase superfamily. TKL Ser/Thr protein kinase family. RAF subfamily.</text>
</comment>
<dbReference type="PANTHER" id="PTHR44329:SF128">
    <property type="entry name" value="SERINE_THREONINE-PROTEIN KINASE STY46"/>
    <property type="match status" value="1"/>
</dbReference>
<feature type="region of interest" description="Disordered" evidence="10">
    <location>
        <begin position="64"/>
        <end position="89"/>
    </location>
</feature>
<dbReference type="InterPro" id="IPR001245">
    <property type="entry name" value="Ser-Thr/Tyr_kinase_cat_dom"/>
</dbReference>
<dbReference type="GO" id="GO:0005524">
    <property type="term" value="F:ATP binding"/>
    <property type="evidence" value="ECO:0007669"/>
    <property type="project" value="UniProtKB-KW"/>
</dbReference>